<feature type="compositionally biased region" description="Polar residues" evidence="1">
    <location>
        <begin position="333"/>
        <end position="350"/>
    </location>
</feature>
<sequence length="470" mass="51250">MQHLQPPIPPQVLRLPIAKFSHTTTAIDHVGPLTWNHVPGNGDLACIFEKFLDSGSMPSRLIQKVVRADGILEQLDLVFFTRMVGMQAQLIPPPRSHFAVVVKSPCLAVKYPHGETHIRRFQIKFTTERDYFMALTLLGEINCPLTEGKIPVPAIQRFPSVSSWTSGQLSSIVPRTTNTASTSTGGNGVHLYPTGALGSGRTTPIRASSPASTTSRLGPVPAFNPPCQSMEPIDLSQARHASALPHTSNKEPDLPSSQLSTTSAIHDVDQLNQMLPPKRDLPFSKPTTRKPQAASLTRTAQKNPQSAPSPSSQHTEPTKDPQPGAQPLVVEPNTCSALPDSDSQVLSQTNACPEASQPLLLYEEPTASQQTAPVCEFTEQTPQVPRIQNTSHSQDNLTNLNSNDNPASNSNNKAPGPTEDHLAQYLSSPTAERIAFLENWMCELIDDDSFMTLCEDVDGTWRRFAFGQRQ</sequence>
<evidence type="ECO:0000313" key="3">
    <source>
        <dbReference type="Proteomes" id="UP000191408"/>
    </source>
</evidence>
<dbReference type="InterPro" id="IPR004354">
    <property type="entry name" value="Meiotic_Rec114"/>
</dbReference>
<dbReference type="Pfam" id="PF03525">
    <property type="entry name" value="Meiotic_rec114"/>
    <property type="match status" value="1"/>
</dbReference>
<evidence type="ECO:0000256" key="1">
    <source>
        <dbReference type="SAM" id="MobiDB-lite"/>
    </source>
</evidence>
<comment type="caution">
    <text evidence="2">The sequence shown here is derived from an EMBL/GenBank/DDBJ whole genome shotgun (WGS) entry which is preliminary data.</text>
</comment>
<dbReference type="Proteomes" id="UP000191408">
    <property type="component" value="Unassembled WGS sequence"/>
</dbReference>
<proteinExistence type="predicted"/>
<evidence type="ECO:0000313" key="2">
    <source>
        <dbReference type="EMBL" id="OQD60319.1"/>
    </source>
</evidence>
<feature type="region of interest" description="Disordered" evidence="1">
    <location>
        <begin position="380"/>
        <end position="419"/>
    </location>
</feature>
<accession>A0A1V6N6M0</accession>
<feature type="region of interest" description="Disordered" evidence="1">
    <location>
        <begin position="175"/>
        <end position="260"/>
    </location>
</feature>
<keyword evidence="3" id="KW-1185">Reference proteome</keyword>
<feature type="compositionally biased region" description="Low complexity" evidence="1">
    <location>
        <begin position="399"/>
        <end position="412"/>
    </location>
</feature>
<organism evidence="2 3">
    <name type="scientific">Penicillium polonicum</name>
    <dbReference type="NCBI Taxonomy" id="60169"/>
    <lineage>
        <taxon>Eukaryota</taxon>
        <taxon>Fungi</taxon>
        <taxon>Dikarya</taxon>
        <taxon>Ascomycota</taxon>
        <taxon>Pezizomycotina</taxon>
        <taxon>Eurotiomycetes</taxon>
        <taxon>Eurotiomycetidae</taxon>
        <taxon>Eurotiales</taxon>
        <taxon>Aspergillaceae</taxon>
        <taxon>Penicillium</taxon>
    </lineage>
</organism>
<dbReference type="OrthoDB" id="5360255at2759"/>
<feature type="compositionally biased region" description="Polar residues" evidence="1">
    <location>
        <begin position="285"/>
        <end position="315"/>
    </location>
</feature>
<dbReference type="EMBL" id="MDYM01000025">
    <property type="protein sequence ID" value="OQD60319.1"/>
    <property type="molecule type" value="Genomic_DNA"/>
</dbReference>
<name>A0A1V6N6M0_PENPO</name>
<reference evidence="3" key="1">
    <citation type="journal article" date="2017" name="Nat. Microbiol.">
        <title>Global analysis of biosynthetic gene clusters reveals vast potential of secondary metabolite production in Penicillium species.</title>
        <authorList>
            <person name="Nielsen J.C."/>
            <person name="Grijseels S."/>
            <person name="Prigent S."/>
            <person name="Ji B."/>
            <person name="Dainat J."/>
            <person name="Nielsen K.F."/>
            <person name="Frisvad J.C."/>
            <person name="Workman M."/>
            <person name="Nielsen J."/>
        </authorList>
    </citation>
    <scope>NUCLEOTIDE SEQUENCE [LARGE SCALE GENOMIC DNA]</scope>
    <source>
        <strain evidence="3">IBT 4502</strain>
    </source>
</reference>
<dbReference type="STRING" id="60169.A0A1V6N6M0"/>
<feature type="compositionally biased region" description="Polar residues" evidence="1">
    <location>
        <begin position="380"/>
        <end position="398"/>
    </location>
</feature>
<feature type="compositionally biased region" description="Polar residues" evidence="1">
    <location>
        <begin position="200"/>
        <end position="216"/>
    </location>
</feature>
<dbReference type="GO" id="GO:0007131">
    <property type="term" value="P:reciprocal meiotic recombination"/>
    <property type="evidence" value="ECO:0007669"/>
    <property type="project" value="InterPro"/>
</dbReference>
<gene>
    <name evidence="2" type="ORF">PENPOL_c025G07350</name>
</gene>
<feature type="region of interest" description="Disordered" evidence="1">
    <location>
        <begin position="275"/>
        <end position="350"/>
    </location>
</feature>
<protein>
    <submittedName>
        <fullName evidence="2">Uncharacterized protein</fullName>
    </submittedName>
</protein>
<dbReference type="AlphaFoldDB" id="A0A1V6N6M0"/>